<dbReference type="InterPro" id="IPR004360">
    <property type="entry name" value="Glyas_Fos-R_dOase_dom"/>
</dbReference>
<protein>
    <submittedName>
        <fullName evidence="2">VOC family protein</fullName>
    </submittedName>
</protein>
<organism evidence="2 3">
    <name type="scientific">candidate division WWE3 bacterium</name>
    <dbReference type="NCBI Taxonomy" id="2053526"/>
    <lineage>
        <taxon>Bacteria</taxon>
        <taxon>Katanobacteria</taxon>
    </lineage>
</organism>
<gene>
    <name evidence="2" type="ORF">KC614_00360</name>
</gene>
<evidence type="ECO:0000313" key="2">
    <source>
        <dbReference type="EMBL" id="MCA9391641.1"/>
    </source>
</evidence>
<proteinExistence type="predicted"/>
<dbReference type="InterPro" id="IPR029068">
    <property type="entry name" value="Glyas_Bleomycin-R_OHBP_Dase"/>
</dbReference>
<dbReference type="SUPFAM" id="SSF54593">
    <property type="entry name" value="Glyoxalase/Bleomycin resistance protein/Dihydroxybiphenyl dioxygenase"/>
    <property type="match status" value="1"/>
</dbReference>
<evidence type="ECO:0000259" key="1">
    <source>
        <dbReference type="PROSITE" id="PS51819"/>
    </source>
</evidence>
<comment type="caution">
    <text evidence="2">The sequence shown here is derived from an EMBL/GenBank/DDBJ whole genome shotgun (WGS) entry which is preliminary data.</text>
</comment>
<sequence>MFTKFKAFIFSEDPDTLVKFYTDVLGLRIISELKLPRDYGYMLQVAPGYEIWLAQHSEVSGKNKEPHRHMLNLYADDVWAYYEKVKDVPGVTILQEPVSMSEFNPDVTGRNVFTFTDPERNTLQIMNAH</sequence>
<name>A0A955LKQ5_UNCKA</name>
<dbReference type="PROSITE" id="PS51819">
    <property type="entry name" value="VOC"/>
    <property type="match status" value="1"/>
</dbReference>
<dbReference type="InterPro" id="IPR037523">
    <property type="entry name" value="VOC_core"/>
</dbReference>
<dbReference type="Proteomes" id="UP000751518">
    <property type="component" value="Unassembled WGS sequence"/>
</dbReference>
<dbReference type="Pfam" id="PF00903">
    <property type="entry name" value="Glyoxalase"/>
    <property type="match status" value="1"/>
</dbReference>
<feature type="domain" description="VOC" evidence="1">
    <location>
        <begin position="1"/>
        <end position="128"/>
    </location>
</feature>
<reference evidence="2" key="2">
    <citation type="journal article" date="2021" name="Microbiome">
        <title>Successional dynamics and alternative stable states in a saline activated sludge microbial community over 9 years.</title>
        <authorList>
            <person name="Wang Y."/>
            <person name="Ye J."/>
            <person name="Ju F."/>
            <person name="Liu L."/>
            <person name="Boyd J.A."/>
            <person name="Deng Y."/>
            <person name="Parks D.H."/>
            <person name="Jiang X."/>
            <person name="Yin X."/>
            <person name="Woodcroft B.J."/>
            <person name="Tyson G.W."/>
            <person name="Hugenholtz P."/>
            <person name="Polz M.F."/>
            <person name="Zhang T."/>
        </authorList>
    </citation>
    <scope>NUCLEOTIDE SEQUENCE</scope>
    <source>
        <strain evidence="2">HKST-UBA03</strain>
    </source>
</reference>
<reference evidence="2" key="1">
    <citation type="submission" date="2020-04" db="EMBL/GenBank/DDBJ databases">
        <authorList>
            <person name="Zhang T."/>
        </authorList>
    </citation>
    <scope>NUCLEOTIDE SEQUENCE</scope>
    <source>
        <strain evidence="2">HKST-UBA03</strain>
    </source>
</reference>
<accession>A0A955LKQ5</accession>
<evidence type="ECO:0000313" key="3">
    <source>
        <dbReference type="Proteomes" id="UP000751518"/>
    </source>
</evidence>
<dbReference type="Gene3D" id="3.10.180.10">
    <property type="entry name" value="2,3-Dihydroxybiphenyl 1,2-Dioxygenase, domain 1"/>
    <property type="match status" value="1"/>
</dbReference>
<dbReference type="EMBL" id="JAGQKZ010000001">
    <property type="protein sequence ID" value="MCA9391641.1"/>
    <property type="molecule type" value="Genomic_DNA"/>
</dbReference>
<dbReference type="AlphaFoldDB" id="A0A955LKQ5"/>